<comment type="caution">
    <text evidence="9">The sequence shown here is derived from an EMBL/GenBank/DDBJ whole genome shotgun (WGS) entry which is preliminary data.</text>
</comment>
<evidence type="ECO:0000256" key="1">
    <source>
        <dbReference type="ARBA" id="ARBA00004651"/>
    </source>
</evidence>
<feature type="transmembrane region" description="Helical" evidence="7">
    <location>
        <begin position="76"/>
        <end position="98"/>
    </location>
</feature>
<evidence type="ECO:0000256" key="6">
    <source>
        <dbReference type="ARBA" id="ARBA00023136"/>
    </source>
</evidence>
<dbReference type="PROSITE" id="PS50928">
    <property type="entry name" value="ABC_TM1"/>
    <property type="match status" value="1"/>
</dbReference>
<keyword evidence="4 7" id="KW-0812">Transmembrane</keyword>
<dbReference type="CDD" id="cd06261">
    <property type="entry name" value="TM_PBP2"/>
    <property type="match status" value="1"/>
</dbReference>
<keyword evidence="6 7" id="KW-0472">Membrane</keyword>
<dbReference type="STRING" id="176090.SSIN_1044"/>
<evidence type="ECO:0000256" key="5">
    <source>
        <dbReference type="ARBA" id="ARBA00022989"/>
    </source>
</evidence>
<dbReference type="Gene3D" id="1.10.3720.10">
    <property type="entry name" value="MetI-like"/>
    <property type="match status" value="1"/>
</dbReference>
<feature type="transmembrane region" description="Helical" evidence="7">
    <location>
        <begin position="12"/>
        <end position="32"/>
    </location>
</feature>
<feature type="transmembrane region" description="Helical" evidence="7">
    <location>
        <begin position="182"/>
        <end position="204"/>
    </location>
</feature>
<feature type="transmembrane region" description="Helical" evidence="7">
    <location>
        <begin position="140"/>
        <end position="161"/>
    </location>
</feature>
<keyword evidence="2 7" id="KW-0813">Transport</keyword>
<proteinExistence type="inferred from homology"/>
<name>A0A0A0DH28_9STRE</name>
<dbReference type="GO" id="GO:0055085">
    <property type="term" value="P:transmembrane transport"/>
    <property type="evidence" value="ECO:0007669"/>
    <property type="project" value="InterPro"/>
</dbReference>
<feature type="transmembrane region" description="Helical" evidence="7">
    <location>
        <begin position="240"/>
        <end position="261"/>
    </location>
</feature>
<reference evidence="9 10" key="1">
    <citation type="submission" date="2014-06" db="EMBL/GenBank/DDBJ databases">
        <authorList>
            <person name="Teng J.L."/>
            <person name="Huang Y."/>
            <person name="Tse H."/>
            <person name="Lau S.K."/>
            <person name="Woo P.C."/>
        </authorList>
    </citation>
    <scope>NUCLEOTIDE SEQUENCE [LARGE SCALE GENOMIC DNA]</scope>
    <source>
        <strain evidence="9 10">HKU4</strain>
    </source>
</reference>
<feature type="domain" description="ABC transmembrane type-1" evidence="8">
    <location>
        <begin position="72"/>
        <end position="261"/>
    </location>
</feature>
<evidence type="ECO:0000256" key="7">
    <source>
        <dbReference type="RuleBase" id="RU363032"/>
    </source>
</evidence>
<dbReference type="InterPro" id="IPR000515">
    <property type="entry name" value="MetI-like"/>
</dbReference>
<dbReference type="Pfam" id="PF00528">
    <property type="entry name" value="BPD_transp_1"/>
    <property type="match status" value="1"/>
</dbReference>
<protein>
    <submittedName>
        <fullName evidence="9">ABC transporter, predicted N-acetylneuraminate transport system permease protein 2</fullName>
    </submittedName>
</protein>
<gene>
    <name evidence="9" type="ORF">SSIN_1044</name>
</gene>
<keyword evidence="3" id="KW-1003">Cell membrane</keyword>
<dbReference type="AlphaFoldDB" id="A0A0A0DH28"/>
<evidence type="ECO:0000313" key="9">
    <source>
        <dbReference type="EMBL" id="KGM37178.1"/>
    </source>
</evidence>
<evidence type="ECO:0000256" key="2">
    <source>
        <dbReference type="ARBA" id="ARBA00022448"/>
    </source>
</evidence>
<keyword evidence="10" id="KW-1185">Reference proteome</keyword>
<comment type="subcellular location">
    <subcellularLocation>
        <location evidence="1 7">Cell membrane</location>
        <topology evidence="1 7">Multi-pass membrane protein</topology>
    </subcellularLocation>
</comment>
<dbReference type="eggNOG" id="COG0395">
    <property type="taxonomic scope" value="Bacteria"/>
</dbReference>
<evidence type="ECO:0000313" key="10">
    <source>
        <dbReference type="Proteomes" id="UP000030019"/>
    </source>
</evidence>
<dbReference type="EMBL" id="JPEN01000063">
    <property type="protein sequence ID" value="KGM37178.1"/>
    <property type="molecule type" value="Genomic_DNA"/>
</dbReference>
<organism evidence="9 10">
    <name type="scientific">Streptococcus sinensis</name>
    <dbReference type="NCBI Taxonomy" id="176090"/>
    <lineage>
        <taxon>Bacteria</taxon>
        <taxon>Bacillati</taxon>
        <taxon>Bacillota</taxon>
        <taxon>Bacilli</taxon>
        <taxon>Lactobacillales</taxon>
        <taxon>Streptococcaceae</taxon>
        <taxon>Streptococcus</taxon>
    </lineage>
</organism>
<evidence type="ECO:0000256" key="3">
    <source>
        <dbReference type="ARBA" id="ARBA00022475"/>
    </source>
</evidence>
<accession>A0A0A0DH28</accession>
<comment type="similarity">
    <text evidence="7">Belongs to the binding-protein-dependent transport system permease family.</text>
</comment>
<dbReference type="InterPro" id="IPR035906">
    <property type="entry name" value="MetI-like_sf"/>
</dbReference>
<sequence>MKPQKISSFKVFSSVILALLTVLFIFPFYWILTGAFKSQPDTIMIPPQWWPQNPTAENFQQLAVQNPALQWMWNSVFISLATMFLVCATSSLAGYVLAKKRFYGQRILFAIFIAAMALPKQVVLVPLVRIVNFMGIHDTLWAVILPLVGWPFGVFLMKQFSENIPTELLESAKIDGCGEIRTFWSVAFPIVKPGFAALAIFTFINTWNDYFMQLVMLTSRNNLTISLGVATMQAEMATNYGLIMAGAALAAVPIVAVFLIFQKSFTQGITMGAVKG</sequence>
<dbReference type="PATRIC" id="fig|176090.4.peg.1012"/>
<dbReference type="RefSeq" id="WP_037616472.1">
    <property type="nucleotide sequence ID" value="NZ_JPEN01000063.1"/>
</dbReference>
<dbReference type="Proteomes" id="UP000030019">
    <property type="component" value="Unassembled WGS sequence"/>
</dbReference>
<dbReference type="PANTHER" id="PTHR43744">
    <property type="entry name" value="ABC TRANSPORTER PERMEASE PROTEIN MG189-RELATED-RELATED"/>
    <property type="match status" value="1"/>
</dbReference>
<feature type="transmembrane region" description="Helical" evidence="7">
    <location>
        <begin position="107"/>
        <end position="128"/>
    </location>
</feature>
<dbReference type="SUPFAM" id="SSF161098">
    <property type="entry name" value="MetI-like"/>
    <property type="match status" value="1"/>
</dbReference>
<evidence type="ECO:0000259" key="8">
    <source>
        <dbReference type="PROSITE" id="PS50928"/>
    </source>
</evidence>
<dbReference type="PANTHER" id="PTHR43744:SF12">
    <property type="entry name" value="ABC TRANSPORTER PERMEASE PROTEIN MG189-RELATED"/>
    <property type="match status" value="1"/>
</dbReference>
<evidence type="ECO:0000256" key="4">
    <source>
        <dbReference type="ARBA" id="ARBA00022692"/>
    </source>
</evidence>
<dbReference type="GO" id="GO:0005886">
    <property type="term" value="C:plasma membrane"/>
    <property type="evidence" value="ECO:0007669"/>
    <property type="project" value="UniProtKB-SubCell"/>
</dbReference>
<keyword evidence="5 7" id="KW-1133">Transmembrane helix</keyword>